<evidence type="ECO:0000313" key="2">
    <source>
        <dbReference type="Proteomes" id="UP000679341"/>
    </source>
</evidence>
<dbReference type="RefSeq" id="WP_211553341.1">
    <property type="nucleotide sequence ID" value="NZ_CP073695.1"/>
</dbReference>
<dbReference type="AlphaFoldDB" id="A0A8T8LL41"/>
<dbReference type="GeneID" id="64828165"/>
<protein>
    <recommendedName>
        <fullName evidence="3">Dnd system-associated protein 4</fullName>
    </recommendedName>
</protein>
<dbReference type="Proteomes" id="UP000679341">
    <property type="component" value="Chromosome"/>
</dbReference>
<dbReference type="OrthoDB" id="350899at2157"/>
<dbReference type="EMBL" id="CP073695">
    <property type="protein sequence ID" value="QUO47191.1"/>
    <property type="molecule type" value="Genomic_DNA"/>
</dbReference>
<sequence>MGRIINYKKTELYDTLVDEYEVFENYYDLLIFLAVIGYKEDNPVREGYRGSSSEGTAGESGLHNVYSQDLYRTIMASLAFQDTGDPEALVDEQTHMKVLAQYAAGGLEIAEDEFGDIAGDPTDAIINYIKMSQSEGTGTEGELAKIVQSFDDEMMNIEGE</sequence>
<reference evidence="1 2" key="1">
    <citation type="submission" date="2021-03" db="EMBL/GenBank/DDBJ databases">
        <title>Halorubrum sodomense MBLA0099, Whole genome shotgun sequencing.</title>
        <authorList>
            <person name="Seo M.-J."/>
            <person name="Cho E.-S."/>
            <person name="Hwang C.Y."/>
        </authorList>
    </citation>
    <scope>NUCLEOTIDE SEQUENCE [LARGE SCALE GENOMIC DNA]</scope>
    <source>
        <strain evidence="1 2">MBLA0099</strain>
    </source>
</reference>
<evidence type="ECO:0008006" key="3">
    <source>
        <dbReference type="Google" id="ProtNLM"/>
    </source>
</evidence>
<accession>A0A8T8LL41</accession>
<keyword evidence="2" id="KW-1185">Reference proteome</keyword>
<gene>
    <name evidence="1" type="ORF">J7656_11455</name>
</gene>
<organism evidence="1 2">
    <name type="scientific">Halorubrum ruber</name>
    <dbReference type="NCBI Taxonomy" id="2982524"/>
    <lineage>
        <taxon>Archaea</taxon>
        <taxon>Methanobacteriati</taxon>
        <taxon>Methanobacteriota</taxon>
        <taxon>Stenosarchaea group</taxon>
        <taxon>Halobacteria</taxon>
        <taxon>Halobacteriales</taxon>
        <taxon>Haloferacaceae</taxon>
        <taxon>Halorubrum</taxon>
    </lineage>
</organism>
<name>A0A8T8LL41_9EURY</name>
<proteinExistence type="predicted"/>
<dbReference type="KEGG" id="hss:J7656_11455"/>
<evidence type="ECO:0000313" key="1">
    <source>
        <dbReference type="EMBL" id="QUO47191.1"/>
    </source>
</evidence>